<evidence type="ECO:0000313" key="2">
    <source>
        <dbReference type="Proteomes" id="UP000184147"/>
    </source>
</evidence>
<dbReference type="Proteomes" id="UP000184147">
    <property type="component" value="Unassembled WGS sequence"/>
</dbReference>
<dbReference type="EMBL" id="FQVQ01000006">
    <property type="protein sequence ID" value="SHF29833.1"/>
    <property type="molecule type" value="Genomic_DNA"/>
</dbReference>
<protein>
    <submittedName>
        <fullName evidence="1">Uncharacterized protein</fullName>
    </submittedName>
</protein>
<dbReference type="STRING" id="1124188.SAMN05444377_10681"/>
<keyword evidence="2" id="KW-1185">Reference proteome</keyword>
<evidence type="ECO:0000313" key="1">
    <source>
        <dbReference type="EMBL" id="SHF29833.1"/>
    </source>
</evidence>
<sequence>MESNNPWRKILTFGILIFALVRIALLCSRTQQAPTISPVNQSVNNTLQMQQENLQRIRETQYAQAPKALYTPYQELRETEDIVLLQRGIQRLAKDSLFPFDINTSIRLTKETMFLTHPPMPIRFGFKSTDNTVTYVIEYEGEEKGNIWLKQHREAFKLSKKEASSERTDQLFYQFQQEDRTFNGYGVSTTDQGVTTLMVVESPKLTSAQLQTHFLMFALTNFVKVQKKEAANNVP</sequence>
<proteinExistence type="predicted"/>
<dbReference type="OrthoDB" id="758995at2"/>
<dbReference type="AlphaFoldDB" id="A0A1M5AHZ8"/>
<accession>A0A1M5AHZ8</accession>
<gene>
    <name evidence="1" type="ORF">SAMN05444377_10681</name>
</gene>
<dbReference type="RefSeq" id="WP_073362843.1">
    <property type="nucleotide sequence ID" value="NZ_FQVQ01000006.1"/>
</dbReference>
<reference evidence="1 2" key="1">
    <citation type="submission" date="2016-11" db="EMBL/GenBank/DDBJ databases">
        <authorList>
            <person name="Jaros S."/>
            <person name="Januszkiewicz K."/>
            <person name="Wedrychowicz H."/>
        </authorList>
    </citation>
    <scope>NUCLEOTIDE SEQUENCE [LARGE SCALE GENOMIC DNA]</scope>
    <source>
        <strain evidence="1 2">DSM 25660</strain>
    </source>
</reference>
<organism evidence="1 2">
    <name type="scientific">Flavobacterium fontis</name>
    <dbReference type="NCBI Taxonomy" id="1124188"/>
    <lineage>
        <taxon>Bacteria</taxon>
        <taxon>Pseudomonadati</taxon>
        <taxon>Bacteroidota</taxon>
        <taxon>Flavobacteriia</taxon>
        <taxon>Flavobacteriales</taxon>
        <taxon>Flavobacteriaceae</taxon>
        <taxon>Flavobacterium</taxon>
    </lineage>
</organism>
<name>A0A1M5AHZ8_9FLAO</name>